<organism evidence="1 2">
    <name type="scientific">Faecalicoccus pleomorphus</name>
    <dbReference type="NCBI Taxonomy" id="1323"/>
    <lineage>
        <taxon>Bacteria</taxon>
        <taxon>Bacillati</taxon>
        <taxon>Bacillota</taxon>
        <taxon>Erysipelotrichia</taxon>
        <taxon>Erysipelotrichales</taxon>
        <taxon>Erysipelotrichaceae</taxon>
        <taxon>Faecalicoccus</taxon>
    </lineage>
</organism>
<evidence type="ECO:0000313" key="2">
    <source>
        <dbReference type="Proteomes" id="UP000255523"/>
    </source>
</evidence>
<dbReference type="Proteomes" id="UP000255523">
    <property type="component" value="Unassembled WGS sequence"/>
</dbReference>
<dbReference type="AlphaFoldDB" id="A0A380LND5"/>
<sequence length="52" mass="6146">MAKKKKKGKDKEEKTLGYYDGIIFSGLSSEELDKEYERLKEESDKLTDWPEM</sequence>
<reference evidence="1 2" key="1">
    <citation type="submission" date="2018-06" db="EMBL/GenBank/DDBJ databases">
        <authorList>
            <consortium name="Pathogen Informatics"/>
            <person name="Doyle S."/>
        </authorList>
    </citation>
    <scope>NUCLEOTIDE SEQUENCE [LARGE SCALE GENOMIC DNA]</scope>
    <source>
        <strain evidence="1 2">NCTC11087</strain>
    </source>
</reference>
<keyword evidence="2" id="KW-1185">Reference proteome</keyword>
<name>A0A380LND5_9FIRM</name>
<dbReference type="EMBL" id="UHFX01000003">
    <property type="protein sequence ID" value="SUO04322.1"/>
    <property type="molecule type" value="Genomic_DNA"/>
</dbReference>
<proteinExistence type="predicted"/>
<protein>
    <submittedName>
        <fullName evidence="1">Uncharacterized protein</fullName>
    </submittedName>
</protein>
<dbReference type="GeneID" id="77463041"/>
<evidence type="ECO:0000313" key="1">
    <source>
        <dbReference type="EMBL" id="SUO04322.1"/>
    </source>
</evidence>
<dbReference type="RefSeq" id="WP_022789380.1">
    <property type="nucleotide sequence ID" value="NZ_UHFX01000003.1"/>
</dbReference>
<accession>A0A380LND5</accession>
<gene>
    <name evidence="1" type="ORF">NCTC11087_01232</name>
</gene>